<dbReference type="EMBL" id="ATLV01019155">
    <property type="status" value="NOT_ANNOTATED_CDS"/>
    <property type="molecule type" value="Genomic_DNA"/>
</dbReference>
<feature type="compositionally biased region" description="Polar residues" evidence="1">
    <location>
        <begin position="132"/>
        <end position="156"/>
    </location>
</feature>
<evidence type="ECO:0000313" key="3">
    <source>
        <dbReference type="EnsemblMetazoa" id="ASIC011659-PA"/>
    </source>
</evidence>
<dbReference type="Proteomes" id="UP000030765">
    <property type="component" value="Unassembled WGS sequence"/>
</dbReference>
<evidence type="ECO:0000313" key="4">
    <source>
        <dbReference type="Proteomes" id="UP000030765"/>
    </source>
</evidence>
<dbReference type="EnsemblMetazoa" id="ASIC011659-RA">
    <property type="protein sequence ID" value="ASIC011659-PA"/>
    <property type="gene ID" value="ASIC011659"/>
</dbReference>
<keyword evidence="2" id="KW-0413">Isomerase</keyword>
<reference evidence="2 4" key="1">
    <citation type="journal article" date="2014" name="BMC Genomics">
        <title>Genome sequence of Anopheles sinensis provides insight into genetics basis of mosquito competence for malaria parasites.</title>
        <authorList>
            <person name="Zhou D."/>
            <person name="Zhang D."/>
            <person name="Ding G."/>
            <person name="Shi L."/>
            <person name="Hou Q."/>
            <person name="Ye Y."/>
            <person name="Xu Y."/>
            <person name="Zhou H."/>
            <person name="Xiong C."/>
            <person name="Li S."/>
            <person name="Yu J."/>
            <person name="Hong S."/>
            <person name="Yu X."/>
            <person name="Zou P."/>
            <person name="Chen C."/>
            <person name="Chang X."/>
            <person name="Wang W."/>
            <person name="Lv Y."/>
            <person name="Sun Y."/>
            <person name="Ma L."/>
            <person name="Shen B."/>
            <person name="Zhu C."/>
        </authorList>
    </citation>
    <scope>NUCLEOTIDE SEQUENCE [LARGE SCALE GENOMIC DNA]</scope>
</reference>
<name>A0A084W0S2_ANOSI</name>
<organism evidence="2">
    <name type="scientific">Anopheles sinensis</name>
    <name type="common">Mosquito</name>
    <dbReference type="NCBI Taxonomy" id="74873"/>
    <lineage>
        <taxon>Eukaryota</taxon>
        <taxon>Metazoa</taxon>
        <taxon>Ecdysozoa</taxon>
        <taxon>Arthropoda</taxon>
        <taxon>Hexapoda</taxon>
        <taxon>Insecta</taxon>
        <taxon>Pterygota</taxon>
        <taxon>Neoptera</taxon>
        <taxon>Endopterygota</taxon>
        <taxon>Diptera</taxon>
        <taxon>Nematocera</taxon>
        <taxon>Culicoidea</taxon>
        <taxon>Culicidae</taxon>
        <taxon>Anophelinae</taxon>
        <taxon>Anopheles</taxon>
    </lineage>
</organism>
<keyword evidence="4" id="KW-1185">Reference proteome</keyword>
<evidence type="ECO:0000256" key="1">
    <source>
        <dbReference type="SAM" id="MobiDB-lite"/>
    </source>
</evidence>
<reference evidence="3" key="2">
    <citation type="submission" date="2020-05" db="UniProtKB">
        <authorList>
            <consortium name="EnsemblMetazoa"/>
        </authorList>
    </citation>
    <scope>IDENTIFICATION</scope>
</reference>
<dbReference type="AlphaFoldDB" id="A0A084W0S2"/>
<protein>
    <submittedName>
        <fullName evidence="2 3">Putative 5-deoxy-glucuronate isomerase</fullName>
    </submittedName>
</protein>
<proteinExistence type="predicted"/>
<feature type="region of interest" description="Disordered" evidence="1">
    <location>
        <begin position="131"/>
        <end position="156"/>
    </location>
</feature>
<gene>
    <name evidence="2" type="ORF">ZHAS_00011659</name>
</gene>
<sequence length="179" mass="19748">MPAIRLTVLRSRDGGEHFHKGSTASIIPTDYNFRSGRLSGGRLANSRTSRTVPTKFGLAHPDLANINNDDLAHVFSSVFCFALHAFKPADRKLVLIMYAPGGGLVNYPANSPQNRPQHHPSVLSRLPRAEMRQTSADISKDTSASRVVPSRQSGAPQFRTQLKFTGSGWRPLKFVDRKL</sequence>
<dbReference type="EMBL" id="KE525263">
    <property type="protein sequence ID" value="KFB43816.1"/>
    <property type="molecule type" value="Genomic_DNA"/>
</dbReference>
<evidence type="ECO:0000313" key="2">
    <source>
        <dbReference type="EMBL" id="KFB43816.1"/>
    </source>
</evidence>
<dbReference type="GO" id="GO:0016853">
    <property type="term" value="F:isomerase activity"/>
    <property type="evidence" value="ECO:0007669"/>
    <property type="project" value="UniProtKB-KW"/>
</dbReference>
<dbReference type="VEuPathDB" id="VectorBase:ASIC011659"/>
<accession>A0A084W0S2</accession>